<reference evidence="1 2" key="1">
    <citation type="submission" date="2023-10" db="EMBL/GenBank/DDBJ databases">
        <title>Complete genome sequence of Shewanella sp. DAU334.</title>
        <authorList>
            <person name="Lee Y.-S."/>
            <person name="Jeong H.-R."/>
            <person name="Hwang E.-J."/>
            <person name="Choi Y.-L."/>
            <person name="Kim G.-D."/>
        </authorList>
    </citation>
    <scope>NUCLEOTIDE SEQUENCE [LARGE SCALE GENOMIC DNA]</scope>
    <source>
        <strain evidence="1 2">DAU334</strain>
    </source>
</reference>
<name>A0ABZ0JXL5_9GAMM</name>
<dbReference type="Pfam" id="PF05035">
    <property type="entry name" value="DGOK"/>
    <property type="match status" value="1"/>
</dbReference>
<dbReference type="InterPro" id="IPR007729">
    <property type="entry name" value="DGOK"/>
</dbReference>
<protein>
    <submittedName>
        <fullName evidence="1">2-dehydro-3-deoxygalactonokinase</fullName>
    </submittedName>
</protein>
<dbReference type="RefSeq" id="WP_310472666.1">
    <property type="nucleotide sequence ID" value="NZ_CP136522.1"/>
</dbReference>
<evidence type="ECO:0000313" key="2">
    <source>
        <dbReference type="Proteomes" id="UP001529491"/>
    </source>
</evidence>
<dbReference type="InterPro" id="IPR042258">
    <property type="entry name" value="DGOK_N"/>
</dbReference>
<dbReference type="InterPro" id="IPR042257">
    <property type="entry name" value="DGOK_C"/>
</dbReference>
<dbReference type="Gene3D" id="3.30.420.300">
    <property type="entry name" value="2-keto-3-deoxy-galactonokinase, substrate binding domain"/>
    <property type="match status" value="1"/>
</dbReference>
<keyword evidence="2" id="KW-1185">Reference proteome</keyword>
<evidence type="ECO:0000313" key="1">
    <source>
        <dbReference type="EMBL" id="WOT05029.1"/>
    </source>
</evidence>
<dbReference type="EMBL" id="CP136522">
    <property type="protein sequence ID" value="WOT05029.1"/>
    <property type="molecule type" value="Genomic_DNA"/>
</dbReference>
<organism evidence="1 2">
    <name type="scientific">Shewanella youngdeokensis</name>
    <dbReference type="NCBI Taxonomy" id="2999068"/>
    <lineage>
        <taxon>Bacteria</taxon>
        <taxon>Pseudomonadati</taxon>
        <taxon>Pseudomonadota</taxon>
        <taxon>Gammaproteobacteria</taxon>
        <taxon>Alteromonadales</taxon>
        <taxon>Shewanellaceae</taxon>
        <taxon>Shewanella</taxon>
    </lineage>
</organism>
<dbReference type="Proteomes" id="UP001529491">
    <property type="component" value="Chromosome"/>
</dbReference>
<proteinExistence type="predicted"/>
<accession>A0ABZ0JXL5</accession>
<sequence>MSVATHFIAIDWGTSHLRAYLCLVSAYQPVQVIERVNNFGVKKIQSDFKTTLLESITPWIEQHGVLDILMIGQIGSSIGWKETQYLPCPVAPSSVISAGVNFVCNGNPITIFPGLSCQTLNGLFDAMRGEEMQLLGWLNLNPLHQQGRHLICMPGTHTKWVLIENGIVQVFKTALTGELYDLLSNHSVLIQQTTSKAEFDFDAFNQGAQFIIDSDIDNFSHGLFSVRSEQLFGDTSAKQAHCYLSGLLIAHDVKAALQAKEWDLSTLPPVTIIGSNHLSQCFAKVLNYCQISTKLSSAYEATLTGFEVVYRTLNPSTTAPLATPYKAKT</sequence>
<dbReference type="Gene3D" id="3.30.420.310">
    <property type="entry name" value="2-keto-3-deoxy-galactonokinase, C-terminal domain"/>
    <property type="match status" value="1"/>
</dbReference>
<gene>
    <name evidence="1" type="ORF">RGE70_17305</name>
</gene>